<dbReference type="AlphaFoldDB" id="A0A9N7H248"/>
<feature type="compositionally biased region" description="Low complexity" evidence="1">
    <location>
        <begin position="61"/>
        <end position="74"/>
    </location>
</feature>
<dbReference type="Proteomes" id="UP000189683">
    <property type="component" value="Chromosome"/>
</dbReference>
<dbReference type="EMBL" id="NIRT01000052">
    <property type="protein sequence ID" value="PYD64968.1"/>
    <property type="molecule type" value="Genomic_DNA"/>
</dbReference>
<dbReference type="KEGG" id="kna:B0W47_13965"/>
<evidence type="ECO:0000313" key="2">
    <source>
        <dbReference type="EMBL" id="AQU88382.1"/>
    </source>
</evidence>
<proteinExistence type="predicted"/>
<feature type="region of interest" description="Disordered" evidence="1">
    <location>
        <begin position="61"/>
        <end position="90"/>
    </location>
</feature>
<reference evidence="4" key="1">
    <citation type="submission" date="2017-02" db="EMBL/GenBank/DDBJ databases">
        <title>zhang.</title>
        <authorList>
            <person name="Zhang H."/>
        </authorList>
    </citation>
    <scope>NUCLEOTIDE SEQUENCE [LARGE SCALE GENOMIC DNA]</scope>
    <source>
        <strain evidence="4">RZS01</strain>
    </source>
</reference>
<organism evidence="2 4">
    <name type="scientific">Komagataeibacter nataicola</name>
    <dbReference type="NCBI Taxonomy" id="265960"/>
    <lineage>
        <taxon>Bacteria</taxon>
        <taxon>Pseudomonadati</taxon>
        <taxon>Pseudomonadota</taxon>
        <taxon>Alphaproteobacteria</taxon>
        <taxon>Acetobacterales</taxon>
        <taxon>Acetobacteraceae</taxon>
        <taxon>Komagataeibacter</taxon>
    </lineage>
</organism>
<dbReference type="EMBL" id="CP019875">
    <property type="protein sequence ID" value="AQU88382.1"/>
    <property type="molecule type" value="Genomic_DNA"/>
</dbReference>
<evidence type="ECO:0000313" key="5">
    <source>
        <dbReference type="Proteomes" id="UP000247512"/>
    </source>
</evidence>
<gene>
    <name evidence="2" type="ORF">B0W47_13965</name>
    <name evidence="3" type="ORF">CDI09_16225</name>
</gene>
<name>A0A9N7H248_9PROT</name>
<evidence type="ECO:0000313" key="3">
    <source>
        <dbReference type="EMBL" id="PYD64968.1"/>
    </source>
</evidence>
<feature type="compositionally biased region" description="Basic and acidic residues" evidence="1">
    <location>
        <begin position="76"/>
        <end position="90"/>
    </location>
</feature>
<reference evidence="3 5" key="3">
    <citation type="submission" date="2017-06" db="EMBL/GenBank/DDBJ databases">
        <title>A draft genome sequence of Komagataeibacter nataicola LMG 1536.</title>
        <authorList>
            <person name="Skraban J."/>
            <person name="Cleenwerck I."/>
            <person name="Vandamme P."/>
            <person name="Trcek J."/>
        </authorList>
    </citation>
    <scope>NUCLEOTIDE SEQUENCE [LARGE SCALE GENOMIC DNA]</scope>
    <source>
        <strain evidence="3 5">LMG 1536</strain>
    </source>
</reference>
<sequence length="90" mass="9754">MTDCYQRVIPTHDGIQGIHPFARRAFAIGKHFLMAPAGQVNHLRSFTRRATDPVFEQAANRGGANGALLPAPAGMRGDRPDAMSVRAGRE</sequence>
<dbReference type="RefSeq" id="WP_078526892.1">
    <property type="nucleotide sequence ID" value="NZ_CP019875.1"/>
</dbReference>
<dbReference type="Proteomes" id="UP000247512">
    <property type="component" value="Unassembled WGS sequence"/>
</dbReference>
<evidence type="ECO:0000313" key="4">
    <source>
        <dbReference type="Proteomes" id="UP000189683"/>
    </source>
</evidence>
<keyword evidence="5" id="KW-1185">Reference proteome</keyword>
<protein>
    <submittedName>
        <fullName evidence="2">Uncharacterized protein</fullName>
    </submittedName>
</protein>
<evidence type="ECO:0000256" key="1">
    <source>
        <dbReference type="SAM" id="MobiDB-lite"/>
    </source>
</evidence>
<accession>A0A9N7H248</accession>
<reference evidence="2" key="2">
    <citation type="submission" date="2017-02" db="EMBL/GenBank/DDBJ databases">
        <authorList>
            <person name="Zhang H."/>
        </authorList>
    </citation>
    <scope>NUCLEOTIDE SEQUENCE</scope>
    <source>
        <strain evidence="2">RZS01</strain>
    </source>
</reference>